<dbReference type="EMBL" id="QAMZ01000004">
    <property type="protein sequence ID" value="PWL55707.1"/>
    <property type="molecule type" value="Genomic_DNA"/>
</dbReference>
<dbReference type="Proteomes" id="UP000182135">
    <property type="component" value="Unassembled WGS sequence"/>
</dbReference>
<dbReference type="GO" id="GO:0006631">
    <property type="term" value="P:fatty acid metabolic process"/>
    <property type="evidence" value="ECO:0007669"/>
    <property type="project" value="TreeGrafter"/>
</dbReference>
<organism evidence="6 7">
    <name type="scientific">Clostridium cadaveris</name>
    <dbReference type="NCBI Taxonomy" id="1529"/>
    <lineage>
        <taxon>Bacteria</taxon>
        <taxon>Bacillati</taxon>
        <taxon>Bacillota</taxon>
        <taxon>Clostridia</taxon>
        <taxon>Eubacteriales</taxon>
        <taxon>Clostridiaceae</taxon>
        <taxon>Clostridium</taxon>
    </lineage>
</organism>
<evidence type="ECO:0000313" key="5">
    <source>
        <dbReference type="EMBL" id="PWL55707.1"/>
    </source>
</evidence>
<feature type="domain" description="AMP-dependent synthetase/ligase" evidence="3">
    <location>
        <begin position="14"/>
        <end position="389"/>
    </location>
</feature>
<dbReference type="Gene3D" id="3.30.300.30">
    <property type="match status" value="1"/>
</dbReference>
<dbReference type="Proteomes" id="UP000246114">
    <property type="component" value="Unassembled WGS sequence"/>
</dbReference>
<keyword evidence="2" id="KW-0436">Ligase</keyword>
<dbReference type="STRING" id="1529.SAMN04487885_13037"/>
<evidence type="ECO:0000313" key="7">
    <source>
        <dbReference type="Proteomes" id="UP000182135"/>
    </source>
</evidence>
<dbReference type="SUPFAM" id="SSF56801">
    <property type="entry name" value="Acetyl-CoA synthetase-like"/>
    <property type="match status" value="1"/>
</dbReference>
<dbReference type="GO" id="GO:0031956">
    <property type="term" value="F:medium-chain fatty acid-CoA ligase activity"/>
    <property type="evidence" value="ECO:0007669"/>
    <property type="project" value="TreeGrafter"/>
</dbReference>
<proteinExistence type="inferred from homology"/>
<evidence type="ECO:0000256" key="1">
    <source>
        <dbReference type="ARBA" id="ARBA00006432"/>
    </source>
</evidence>
<feature type="domain" description="AMP-binding enzyme C-terminal" evidence="4">
    <location>
        <begin position="440"/>
        <end position="515"/>
    </location>
</feature>
<dbReference type="InterPro" id="IPR042099">
    <property type="entry name" value="ANL_N_sf"/>
</dbReference>
<evidence type="ECO:0000259" key="4">
    <source>
        <dbReference type="Pfam" id="PF13193"/>
    </source>
</evidence>
<evidence type="ECO:0000259" key="3">
    <source>
        <dbReference type="Pfam" id="PF00501"/>
    </source>
</evidence>
<dbReference type="Pfam" id="PF13193">
    <property type="entry name" value="AMP-binding_C"/>
    <property type="match status" value="1"/>
</dbReference>
<dbReference type="RefSeq" id="WP_035770280.1">
    <property type="nucleotide sequence ID" value="NZ_BAAACD010000002.1"/>
</dbReference>
<sequence length="530" mass="60443">MNNLISKTIGECLNERAKTTPNLCGLSYRDYSYSWREVDEISDFLALDFLKLGIKKGSHVAIWSVNNPNWVLSYFALVKIGAVAILVNTCYKEVELVQILEYADVEFILCGRSCKNTNYDEILKNINTSRLPKLKKILYLEKNQEIRWYMRGDYPLYMNDEEKEILLKAKGNVSIDDTASIMFTSGTTKMPKGVKLSHYSLINNSLELTRQMKWTSEDKMCIAVPLFHCFGITAGILSGVHSGACLHLLKYYKTLEVLEQIEKYKCTVLNGVPTMFMALVRNTKLRNYDLSSIKSGIVAGSAIHPEEYINICECLKIKHLQTSYGQTETSPCISISDYEDSMVVKANTAGKCIDNVELKIWNKEQNREALENEIGEILTRGYHVMQGYYNMQEETKSTIDTEGWLHTGDLGFLDFNGYLHVTGRIKEMIIRGGENISPLEIEHWIRKLNCVEQVKVIGVQAEVLQEEIAACIIPKQGMNLDEDEVKSFVAENLADYKVPKYILIFDEFPLTSSGKIQLGELRRQIEKRIK</sequence>
<dbReference type="Gene3D" id="3.40.50.12780">
    <property type="entry name" value="N-terminal domain of ligase-like"/>
    <property type="match status" value="1"/>
</dbReference>
<dbReference type="InterPro" id="IPR045851">
    <property type="entry name" value="AMP-bd_C_sf"/>
</dbReference>
<evidence type="ECO:0000313" key="8">
    <source>
        <dbReference type="Proteomes" id="UP000246114"/>
    </source>
</evidence>
<dbReference type="Pfam" id="PF00501">
    <property type="entry name" value="AMP-binding"/>
    <property type="match status" value="1"/>
</dbReference>
<dbReference type="PANTHER" id="PTHR43201">
    <property type="entry name" value="ACYL-COA SYNTHETASE"/>
    <property type="match status" value="1"/>
</dbReference>
<reference evidence="6 7" key="1">
    <citation type="submission" date="2016-10" db="EMBL/GenBank/DDBJ databases">
        <authorList>
            <person name="de Groot N.N."/>
        </authorList>
    </citation>
    <scope>NUCLEOTIDE SEQUENCE [LARGE SCALE GENOMIC DNA]</scope>
    <source>
        <strain evidence="6 7">NLAE-zl-G419</strain>
    </source>
</reference>
<dbReference type="FunFam" id="3.30.300.30:FF:000008">
    <property type="entry name" value="2,3-dihydroxybenzoate-AMP ligase"/>
    <property type="match status" value="1"/>
</dbReference>
<dbReference type="eggNOG" id="COG0318">
    <property type="taxonomic scope" value="Bacteria"/>
</dbReference>
<dbReference type="InterPro" id="IPR000873">
    <property type="entry name" value="AMP-dep_synth/lig_dom"/>
</dbReference>
<gene>
    <name evidence="5" type="ORF">DBY38_00905</name>
    <name evidence="6" type="ORF">SAMN04487885_13037</name>
</gene>
<keyword evidence="7" id="KW-1185">Reference proteome</keyword>
<reference evidence="5 8" key="2">
    <citation type="submission" date="2018-03" db="EMBL/GenBank/DDBJ databases">
        <title>The uncultured portion of the human microbiome is neutrally assembled.</title>
        <authorList>
            <person name="Jeraldo P."/>
            <person name="Boardman L."/>
            <person name="White B.A."/>
            <person name="Nelson H."/>
            <person name="Goldenfeld N."/>
            <person name="Chia N."/>
        </authorList>
    </citation>
    <scope>NUCLEOTIDE SEQUENCE [LARGE SCALE GENOMIC DNA]</scope>
    <source>
        <strain evidence="5">CIM:MAG 903</strain>
    </source>
</reference>
<comment type="similarity">
    <text evidence="1">Belongs to the ATP-dependent AMP-binding enzyme family.</text>
</comment>
<accession>A0A1I2PL06</accession>
<name>A0A1I2PL06_9CLOT</name>
<dbReference type="GeneID" id="90545953"/>
<dbReference type="AlphaFoldDB" id="A0A1I2PL06"/>
<evidence type="ECO:0000313" key="6">
    <source>
        <dbReference type="EMBL" id="SFG16852.1"/>
    </source>
</evidence>
<dbReference type="InterPro" id="IPR025110">
    <property type="entry name" value="AMP-bd_C"/>
</dbReference>
<dbReference type="OrthoDB" id="9778383at2"/>
<dbReference type="EMBL" id="FOOE01000030">
    <property type="protein sequence ID" value="SFG16852.1"/>
    <property type="molecule type" value="Genomic_DNA"/>
</dbReference>
<dbReference type="PANTHER" id="PTHR43201:SF5">
    <property type="entry name" value="MEDIUM-CHAIN ACYL-COA LIGASE ACSF2, MITOCHONDRIAL"/>
    <property type="match status" value="1"/>
</dbReference>
<protein>
    <submittedName>
        <fullName evidence="5">AMP-binding protein</fullName>
    </submittedName>
    <submittedName>
        <fullName evidence="6">Fatty-acyl-CoA synthase</fullName>
    </submittedName>
</protein>
<evidence type="ECO:0000256" key="2">
    <source>
        <dbReference type="ARBA" id="ARBA00022598"/>
    </source>
</evidence>